<organism evidence="6 7">
    <name type="scientific">Candidatus Iainarchaeum sp</name>
    <dbReference type="NCBI Taxonomy" id="3101447"/>
    <lineage>
        <taxon>Archaea</taxon>
        <taxon>Candidatus Iainarchaeota</taxon>
        <taxon>Candidatus Iainarchaeia</taxon>
        <taxon>Candidatus Iainarchaeales</taxon>
        <taxon>Candidatus Iainarchaeaceae</taxon>
        <taxon>Candidatus Iainarchaeum</taxon>
    </lineage>
</organism>
<dbReference type="PANTHER" id="PTHR42987:SF4">
    <property type="entry name" value="PROTEASE SOHB-RELATED"/>
    <property type="match status" value="1"/>
</dbReference>
<evidence type="ECO:0000259" key="5">
    <source>
        <dbReference type="Pfam" id="PF01343"/>
    </source>
</evidence>
<evidence type="ECO:0000256" key="1">
    <source>
        <dbReference type="ARBA" id="ARBA00008683"/>
    </source>
</evidence>
<evidence type="ECO:0000313" key="7">
    <source>
        <dbReference type="Proteomes" id="UP000678237"/>
    </source>
</evidence>
<dbReference type="Pfam" id="PF01343">
    <property type="entry name" value="Peptidase_S49"/>
    <property type="match status" value="1"/>
</dbReference>
<keyword evidence="4" id="KW-0720">Serine protease</keyword>
<comment type="similarity">
    <text evidence="1">Belongs to the peptidase S49 family.</text>
</comment>
<feature type="domain" description="Peptidase S49" evidence="5">
    <location>
        <begin position="104"/>
        <end position="256"/>
    </location>
</feature>
<dbReference type="SUPFAM" id="SSF52096">
    <property type="entry name" value="ClpP/crotonase"/>
    <property type="match status" value="1"/>
</dbReference>
<name>A0A8T4L837_9ARCH</name>
<dbReference type="GO" id="GO:0008236">
    <property type="term" value="F:serine-type peptidase activity"/>
    <property type="evidence" value="ECO:0007669"/>
    <property type="project" value="UniProtKB-KW"/>
</dbReference>
<protein>
    <submittedName>
        <fullName evidence="6">Signal peptide peptidase SppA</fullName>
    </submittedName>
</protein>
<dbReference type="GO" id="GO:0006508">
    <property type="term" value="P:proteolysis"/>
    <property type="evidence" value="ECO:0007669"/>
    <property type="project" value="UniProtKB-KW"/>
</dbReference>
<dbReference type="NCBIfam" id="TIGR00706">
    <property type="entry name" value="SppA_dom"/>
    <property type="match status" value="1"/>
</dbReference>
<reference evidence="6" key="2">
    <citation type="submission" date="2021-05" db="EMBL/GenBank/DDBJ databases">
        <title>Protein family content uncovers lineage relationships and bacterial pathway maintenance mechanisms in DPANN archaea.</title>
        <authorList>
            <person name="Castelle C.J."/>
            <person name="Meheust R."/>
            <person name="Jaffe A.L."/>
            <person name="Seitz K."/>
            <person name="Gong X."/>
            <person name="Baker B.J."/>
            <person name="Banfield J.F."/>
        </authorList>
    </citation>
    <scope>NUCLEOTIDE SEQUENCE</scope>
    <source>
        <strain evidence="6">RIFCSPLOWO2_01_FULL_58_19</strain>
    </source>
</reference>
<dbReference type="InterPro" id="IPR004635">
    <property type="entry name" value="Pept_S49_SppA"/>
</dbReference>
<evidence type="ECO:0000256" key="3">
    <source>
        <dbReference type="ARBA" id="ARBA00022801"/>
    </source>
</evidence>
<sequence length="300" mass="32073">MRKILLVGLAAFLFLFGLALVLSLFVASTAGDGATLSFGKKLAVLPVKGEISSEKSVRDGVYADDLVEDLDKAEKDSTVAGIFLDIDSPGGSVVPTKQIVYKIRSLEKPVVAYIGEMGASGGYYIAASADYVVADEDSLTGSIGVISLLPNLQGLLEKIGVKMEVLKEGENKAIASPFTELTADQRKIMQGLLSDVYAKFKADVLAFRKGKVRLKLFDELADGRILSGRQALDAGLIDLTGSKEDALKKAAELSGIEGEPELVKYEKKELSLLDFFMQAGSAFGYSFKNALVSDARLSIK</sequence>
<evidence type="ECO:0000256" key="2">
    <source>
        <dbReference type="ARBA" id="ARBA00022670"/>
    </source>
</evidence>
<evidence type="ECO:0000256" key="4">
    <source>
        <dbReference type="ARBA" id="ARBA00022825"/>
    </source>
</evidence>
<comment type="caution">
    <text evidence="6">The sequence shown here is derived from an EMBL/GenBank/DDBJ whole genome shotgun (WGS) entry which is preliminary data.</text>
</comment>
<dbReference type="EMBL" id="JAGVWE010000004">
    <property type="protein sequence ID" value="MBS3063071.1"/>
    <property type="molecule type" value="Genomic_DNA"/>
</dbReference>
<proteinExistence type="inferred from homology"/>
<dbReference type="PANTHER" id="PTHR42987">
    <property type="entry name" value="PEPTIDASE S49"/>
    <property type="match status" value="1"/>
</dbReference>
<dbReference type="CDD" id="cd07023">
    <property type="entry name" value="S49_Sppa_N_C"/>
    <property type="match status" value="1"/>
</dbReference>
<evidence type="ECO:0000313" key="6">
    <source>
        <dbReference type="EMBL" id="MBS3063071.1"/>
    </source>
</evidence>
<keyword evidence="3" id="KW-0378">Hydrolase</keyword>
<dbReference type="Proteomes" id="UP000678237">
    <property type="component" value="Unassembled WGS sequence"/>
</dbReference>
<dbReference type="InterPro" id="IPR002142">
    <property type="entry name" value="Peptidase_S49"/>
</dbReference>
<dbReference type="InterPro" id="IPR029045">
    <property type="entry name" value="ClpP/crotonase-like_dom_sf"/>
</dbReference>
<dbReference type="Gene3D" id="6.20.330.10">
    <property type="match status" value="1"/>
</dbReference>
<keyword evidence="2" id="KW-0645">Protease</keyword>
<reference evidence="6" key="1">
    <citation type="submission" date="2021-03" db="EMBL/GenBank/DDBJ databases">
        <authorList>
            <person name="Jaffe A."/>
        </authorList>
    </citation>
    <scope>NUCLEOTIDE SEQUENCE</scope>
    <source>
        <strain evidence="6">RIFCSPLOWO2_01_FULL_58_19</strain>
    </source>
</reference>
<dbReference type="InterPro" id="IPR047272">
    <property type="entry name" value="S49_SppA_C"/>
</dbReference>
<accession>A0A8T4L837</accession>
<dbReference type="AlphaFoldDB" id="A0A8T4L837"/>
<gene>
    <name evidence="6" type="primary">sppA</name>
    <name evidence="6" type="ORF">J4203_04310</name>
</gene>
<dbReference type="Gene3D" id="3.90.226.10">
    <property type="entry name" value="2-enoyl-CoA Hydratase, Chain A, domain 1"/>
    <property type="match status" value="1"/>
</dbReference>